<dbReference type="AlphaFoldDB" id="A0A9Q1QII1"/>
<evidence type="ECO:0000313" key="3">
    <source>
        <dbReference type="Proteomes" id="UP001153076"/>
    </source>
</evidence>
<dbReference type="OrthoDB" id="1743470at2759"/>
<dbReference type="Proteomes" id="UP001153076">
    <property type="component" value="Unassembled WGS sequence"/>
</dbReference>
<evidence type="ECO:0000256" key="1">
    <source>
        <dbReference type="SAM" id="MobiDB-lite"/>
    </source>
</evidence>
<sequence>MVVPENIEDNRVPLNVENNRVPLSNYAFDPGHPAHYPHPNAHQNFHYGSQQHSSNQQQFHSGPGTRRINVQCKYCPCHTIDKCFKLQRMKGPSDKGRRMAAYQSDTALSTDLVSEPSAGQHTLTSEQYKQLLALLNKQGMITEFNIGKDQMLNVSSEPVKTPSFSIVTNRSQIGLHVTYTKETSTGESI</sequence>
<comment type="caution">
    <text evidence="2">The sequence shown here is derived from an EMBL/GenBank/DDBJ whole genome shotgun (WGS) entry which is preliminary data.</text>
</comment>
<organism evidence="2 3">
    <name type="scientific">Carnegiea gigantea</name>
    <dbReference type="NCBI Taxonomy" id="171969"/>
    <lineage>
        <taxon>Eukaryota</taxon>
        <taxon>Viridiplantae</taxon>
        <taxon>Streptophyta</taxon>
        <taxon>Embryophyta</taxon>
        <taxon>Tracheophyta</taxon>
        <taxon>Spermatophyta</taxon>
        <taxon>Magnoliopsida</taxon>
        <taxon>eudicotyledons</taxon>
        <taxon>Gunneridae</taxon>
        <taxon>Pentapetalae</taxon>
        <taxon>Caryophyllales</taxon>
        <taxon>Cactineae</taxon>
        <taxon>Cactaceae</taxon>
        <taxon>Cactoideae</taxon>
        <taxon>Echinocereeae</taxon>
        <taxon>Carnegiea</taxon>
    </lineage>
</organism>
<accession>A0A9Q1QII1</accession>
<reference evidence="2" key="1">
    <citation type="submission" date="2022-04" db="EMBL/GenBank/DDBJ databases">
        <title>Carnegiea gigantea Genome sequencing and assembly v2.</title>
        <authorList>
            <person name="Copetti D."/>
            <person name="Sanderson M.J."/>
            <person name="Burquez A."/>
            <person name="Wojciechowski M.F."/>
        </authorList>
    </citation>
    <scope>NUCLEOTIDE SEQUENCE</scope>
    <source>
        <strain evidence="2">SGP5-SGP5p</strain>
        <tissue evidence="2">Aerial part</tissue>
    </source>
</reference>
<keyword evidence="3" id="KW-1185">Reference proteome</keyword>
<protein>
    <submittedName>
        <fullName evidence="2">Uncharacterized protein</fullName>
    </submittedName>
</protein>
<name>A0A9Q1QII1_9CARY</name>
<gene>
    <name evidence="2" type="ORF">Cgig2_030852</name>
</gene>
<feature type="region of interest" description="Disordered" evidence="1">
    <location>
        <begin position="38"/>
        <end position="63"/>
    </location>
</feature>
<feature type="compositionally biased region" description="Low complexity" evidence="1">
    <location>
        <begin position="49"/>
        <end position="61"/>
    </location>
</feature>
<evidence type="ECO:0000313" key="2">
    <source>
        <dbReference type="EMBL" id="KAJ8443084.1"/>
    </source>
</evidence>
<proteinExistence type="predicted"/>
<dbReference type="EMBL" id="JAKOGI010000126">
    <property type="protein sequence ID" value="KAJ8443084.1"/>
    <property type="molecule type" value="Genomic_DNA"/>
</dbReference>